<organism evidence="2 3">
    <name type="scientific">Rotaria sordida</name>
    <dbReference type="NCBI Taxonomy" id="392033"/>
    <lineage>
        <taxon>Eukaryota</taxon>
        <taxon>Metazoa</taxon>
        <taxon>Spiralia</taxon>
        <taxon>Gnathifera</taxon>
        <taxon>Rotifera</taxon>
        <taxon>Eurotatoria</taxon>
        <taxon>Bdelloidea</taxon>
        <taxon>Philodinida</taxon>
        <taxon>Philodinidae</taxon>
        <taxon>Rotaria</taxon>
    </lineage>
</organism>
<feature type="non-terminal residue" evidence="2">
    <location>
        <position position="64"/>
    </location>
</feature>
<dbReference type="EMBL" id="CAJNOT010018152">
    <property type="protein sequence ID" value="CAF1553302.1"/>
    <property type="molecule type" value="Genomic_DNA"/>
</dbReference>
<evidence type="ECO:0000313" key="3">
    <source>
        <dbReference type="Proteomes" id="UP000663864"/>
    </source>
</evidence>
<evidence type="ECO:0000313" key="2">
    <source>
        <dbReference type="EMBL" id="CAF1553302.1"/>
    </source>
</evidence>
<gene>
    <name evidence="2" type="ORF">ZHD862_LOCUS39400</name>
</gene>
<dbReference type="AlphaFoldDB" id="A0A815X5U9"/>
<name>A0A815X5U9_9BILA</name>
<reference evidence="2" key="1">
    <citation type="submission" date="2021-02" db="EMBL/GenBank/DDBJ databases">
        <authorList>
            <person name="Nowell W R."/>
        </authorList>
    </citation>
    <scope>NUCLEOTIDE SEQUENCE</scope>
</reference>
<comment type="caution">
    <text evidence="2">The sequence shown here is derived from an EMBL/GenBank/DDBJ whole genome shotgun (WGS) entry which is preliminary data.</text>
</comment>
<evidence type="ECO:0000256" key="1">
    <source>
        <dbReference type="SAM" id="MobiDB-lite"/>
    </source>
</evidence>
<accession>A0A815X5U9</accession>
<sequence>MPTESVTGVLAPLINEASHEKISTSDATGDNNPTTTSPSSVLPSVSSGVLELYDVFGVSCAKMV</sequence>
<feature type="compositionally biased region" description="Low complexity" evidence="1">
    <location>
        <begin position="33"/>
        <end position="43"/>
    </location>
</feature>
<proteinExistence type="predicted"/>
<dbReference type="Proteomes" id="UP000663864">
    <property type="component" value="Unassembled WGS sequence"/>
</dbReference>
<protein>
    <submittedName>
        <fullName evidence="2">Uncharacterized protein</fullName>
    </submittedName>
</protein>
<feature type="region of interest" description="Disordered" evidence="1">
    <location>
        <begin position="16"/>
        <end position="43"/>
    </location>
</feature>